<dbReference type="RefSeq" id="WP_006331733.1">
    <property type="nucleotide sequence ID" value="NZ_BAHC01000068.1"/>
</dbReference>
<dbReference type="NCBIfam" id="TIGR00996">
    <property type="entry name" value="Mtu_fam_mce"/>
    <property type="match status" value="1"/>
</dbReference>
<sequence length="375" mass="39602">MTSARIRLFLALVCVALLGAGCQWNGVNSLPLPGTVGTGTDDYQITVEIANVGTLSQNSPVLINDVEVGSVGPMRVTDWHAVVEVRLEQGTVVAGNAVATVGQTSLLGSMHLSLDPSPGTAPVGRTEPGATIPLDRSSSYPSTEETLASVSAVVNGGGLGQLGGIIKALNDGLANHESDARALVANLATFVTTLNRQRDDLVSLVNQAHRVSGQFADQNKVIEDALRRIPPGLEVLQRQLPHITTALDRLRVFSVTTTGVVNQVQSDLLTDLRHLEPTLRSLADVGNKINSGLAFATVFPYSQFGIDQAVRGDYMNLIATIDLTVPRLRRELLLGTALGDPNAVVPFAPGDPGYASKPTHNPLFGPLSQPKRGPR</sequence>
<dbReference type="AlphaFoldDB" id="K6V132"/>
<dbReference type="STRING" id="1108045.GORHZ_068_00290"/>
<name>K6V132_9ACTN</name>
<accession>K6V132</accession>
<gene>
    <name evidence="3" type="primary">mceE</name>
    <name evidence="3" type="ORF">GORHZ_068_00290</name>
</gene>
<dbReference type="InterPro" id="IPR003399">
    <property type="entry name" value="Mce/MlaD"/>
</dbReference>
<dbReference type="OrthoDB" id="9774928at2"/>
<dbReference type="Proteomes" id="UP000008363">
    <property type="component" value="Unassembled WGS sequence"/>
</dbReference>
<dbReference type="Pfam" id="PF02470">
    <property type="entry name" value="MlaD"/>
    <property type="match status" value="1"/>
</dbReference>
<dbReference type="eggNOG" id="COG1463">
    <property type="taxonomic scope" value="Bacteria"/>
</dbReference>
<comment type="caution">
    <text evidence="3">The sequence shown here is derived from an EMBL/GenBank/DDBJ whole genome shotgun (WGS) entry which is preliminary data.</text>
</comment>
<evidence type="ECO:0000256" key="1">
    <source>
        <dbReference type="SAM" id="MobiDB-lite"/>
    </source>
</evidence>
<reference evidence="3 4" key="1">
    <citation type="submission" date="2012-08" db="EMBL/GenBank/DDBJ databases">
        <title>Whole genome shotgun sequence of Gordonia rhizosphera NBRC 16068.</title>
        <authorList>
            <person name="Takarada H."/>
            <person name="Isaki S."/>
            <person name="Hosoyama A."/>
            <person name="Tsuchikane K."/>
            <person name="Katsumata H."/>
            <person name="Baba S."/>
            <person name="Ohji S."/>
            <person name="Yamazaki S."/>
            <person name="Fujita N."/>
        </authorList>
    </citation>
    <scope>NUCLEOTIDE SEQUENCE [LARGE SCALE GENOMIC DNA]</scope>
    <source>
        <strain evidence="3 4">NBRC 16068</strain>
    </source>
</reference>
<keyword evidence="4" id="KW-1185">Reference proteome</keyword>
<organism evidence="3 4">
    <name type="scientific">Gordonia rhizosphera NBRC 16068</name>
    <dbReference type="NCBI Taxonomy" id="1108045"/>
    <lineage>
        <taxon>Bacteria</taxon>
        <taxon>Bacillati</taxon>
        <taxon>Actinomycetota</taxon>
        <taxon>Actinomycetes</taxon>
        <taxon>Mycobacteriales</taxon>
        <taxon>Gordoniaceae</taxon>
        <taxon>Gordonia</taxon>
    </lineage>
</organism>
<dbReference type="GO" id="GO:0005576">
    <property type="term" value="C:extracellular region"/>
    <property type="evidence" value="ECO:0007669"/>
    <property type="project" value="TreeGrafter"/>
</dbReference>
<dbReference type="PROSITE" id="PS51257">
    <property type="entry name" value="PROKAR_LIPOPROTEIN"/>
    <property type="match status" value="1"/>
</dbReference>
<dbReference type="EMBL" id="BAHC01000068">
    <property type="protein sequence ID" value="GAB89618.1"/>
    <property type="molecule type" value="Genomic_DNA"/>
</dbReference>
<dbReference type="PANTHER" id="PTHR33371">
    <property type="entry name" value="INTERMEMBRANE PHOSPHOLIPID TRANSPORT SYSTEM BINDING PROTEIN MLAD-RELATED"/>
    <property type="match status" value="1"/>
</dbReference>
<dbReference type="InterPro" id="IPR005693">
    <property type="entry name" value="Mce"/>
</dbReference>
<evidence type="ECO:0000313" key="3">
    <source>
        <dbReference type="EMBL" id="GAB89618.1"/>
    </source>
</evidence>
<protein>
    <submittedName>
        <fullName evidence="3">Mce family protein</fullName>
    </submittedName>
</protein>
<evidence type="ECO:0000259" key="2">
    <source>
        <dbReference type="Pfam" id="PF02470"/>
    </source>
</evidence>
<dbReference type="InterPro" id="IPR052336">
    <property type="entry name" value="MlaD_Phospholipid_Transporter"/>
</dbReference>
<dbReference type="PANTHER" id="PTHR33371:SF15">
    <property type="entry name" value="LIPOPROTEIN LPRN"/>
    <property type="match status" value="1"/>
</dbReference>
<feature type="region of interest" description="Disordered" evidence="1">
    <location>
        <begin position="349"/>
        <end position="375"/>
    </location>
</feature>
<feature type="domain" description="Mce/MlaD" evidence="2">
    <location>
        <begin position="43"/>
        <end position="116"/>
    </location>
</feature>
<evidence type="ECO:0000313" key="4">
    <source>
        <dbReference type="Proteomes" id="UP000008363"/>
    </source>
</evidence>
<proteinExistence type="predicted"/>